<keyword evidence="3" id="KW-1015">Disulfide bond</keyword>
<name>A0AAE7D5E3_9BACT</name>
<dbReference type="PANTHER" id="PTHR42852">
    <property type="entry name" value="THIOL:DISULFIDE INTERCHANGE PROTEIN DSBE"/>
    <property type="match status" value="1"/>
</dbReference>
<comment type="subcellular location">
    <subcellularLocation>
        <location evidence="1">Cell envelope</location>
    </subcellularLocation>
</comment>
<dbReference type="InterPro" id="IPR050553">
    <property type="entry name" value="Thioredoxin_ResA/DsbE_sf"/>
</dbReference>
<dbReference type="RefSeq" id="WP_168802376.1">
    <property type="nucleotide sequence ID" value="NZ_CP051205.1"/>
</dbReference>
<evidence type="ECO:0000256" key="2">
    <source>
        <dbReference type="ARBA" id="ARBA00022748"/>
    </source>
</evidence>
<dbReference type="PANTHER" id="PTHR42852:SF6">
    <property type="entry name" value="THIOL:DISULFIDE INTERCHANGE PROTEIN DSBE"/>
    <property type="match status" value="1"/>
</dbReference>
<evidence type="ECO:0000256" key="1">
    <source>
        <dbReference type="ARBA" id="ARBA00004196"/>
    </source>
</evidence>
<evidence type="ECO:0000256" key="4">
    <source>
        <dbReference type="ARBA" id="ARBA00023284"/>
    </source>
</evidence>
<dbReference type="GO" id="GO:0030313">
    <property type="term" value="C:cell envelope"/>
    <property type="evidence" value="ECO:0007669"/>
    <property type="project" value="UniProtKB-SubCell"/>
</dbReference>
<feature type="chain" id="PRO_5042215177" evidence="5">
    <location>
        <begin position="21"/>
        <end position="386"/>
    </location>
</feature>
<sequence>MKKTILMIAGGLLLAIISSAQERGFKITANIKGQGDYRLSISRLADGKRIMDTAVAHNGDAFVYTGRVGEPVVGTLSSAHPSARYEFVKGGMFMPAPSLDFIITNRDITITADATELYKGTVAGGRENKELDKLHQAEAPFIAQDWEIRKKRFKKEDSVARNAAMAEQKAAKERLLDIRKQFIAKHPGSFVSLMLLSRLTGDYDMTAYEAAYHKLSGTYKNTYLAKYIVSRISGAKATEVGAKAIGFTKMDNHGQPFTLASLKGKYVLLDFWGSWCGPCRASHPHLKEIYSKYKDKGFEIVGIAEEKSDDLEAAKKSWLGAIQSDGLSWIQVLNNYNKKDADMVMAYGIEGFPTKILLDKDGKVLFKIVGNGGDELDQQLKSVFGL</sequence>
<dbReference type="InterPro" id="IPR013740">
    <property type="entry name" value="Redoxin"/>
</dbReference>
<dbReference type="Gene3D" id="3.40.30.10">
    <property type="entry name" value="Glutaredoxin"/>
    <property type="match status" value="1"/>
</dbReference>
<evidence type="ECO:0000259" key="6">
    <source>
        <dbReference type="PROSITE" id="PS51352"/>
    </source>
</evidence>
<accession>A0AAE7D5E3</accession>
<dbReference type="SUPFAM" id="SSF52833">
    <property type="entry name" value="Thioredoxin-like"/>
    <property type="match status" value="1"/>
</dbReference>
<feature type="signal peptide" evidence="5">
    <location>
        <begin position="1"/>
        <end position="20"/>
    </location>
</feature>
<dbReference type="GO" id="GO:0017004">
    <property type="term" value="P:cytochrome complex assembly"/>
    <property type="evidence" value="ECO:0007669"/>
    <property type="project" value="UniProtKB-KW"/>
</dbReference>
<dbReference type="Pfam" id="PF14289">
    <property type="entry name" value="DUF4369"/>
    <property type="match status" value="1"/>
</dbReference>
<keyword evidence="5" id="KW-0732">Signal</keyword>
<feature type="domain" description="Thioredoxin" evidence="6">
    <location>
        <begin position="238"/>
        <end position="385"/>
    </location>
</feature>
<dbReference type="KEGG" id="coy:HF329_01700"/>
<dbReference type="PROSITE" id="PS00194">
    <property type="entry name" value="THIOREDOXIN_1"/>
    <property type="match status" value="1"/>
</dbReference>
<keyword evidence="2" id="KW-0201">Cytochrome c-type biogenesis</keyword>
<dbReference type="CDD" id="cd02966">
    <property type="entry name" value="TlpA_like_family"/>
    <property type="match status" value="1"/>
</dbReference>
<evidence type="ECO:0000313" key="8">
    <source>
        <dbReference type="Proteomes" id="UP000502421"/>
    </source>
</evidence>
<dbReference type="AlphaFoldDB" id="A0AAE7D5E3"/>
<protein>
    <submittedName>
        <fullName evidence="7">AhpC/TSA family protein</fullName>
    </submittedName>
</protein>
<proteinExistence type="predicted"/>
<dbReference type="InterPro" id="IPR036249">
    <property type="entry name" value="Thioredoxin-like_sf"/>
</dbReference>
<keyword evidence="4" id="KW-0676">Redox-active center</keyword>
<dbReference type="PROSITE" id="PS51352">
    <property type="entry name" value="THIOREDOXIN_2"/>
    <property type="match status" value="1"/>
</dbReference>
<dbReference type="InterPro" id="IPR025380">
    <property type="entry name" value="DUF4369"/>
</dbReference>
<gene>
    <name evidence="7" type="ORF">HF329_01700</name>
</gene>
<evidence type="ECO:0000313" key="7">
    <source>
        <dbReference type="EMBL" id="QJB30090.1"/>
    </source>
</evidence>
<dbReference type="Proteomes" id="UP000502421">
    <property type="component" value="Chromosome"/>
</dbReference>
<dbReference type="GO" id="GO:0016491">
    <property type="term" value="F:oxidoreductase activity"/>
    <property type="evidence" value="ECO:0007669"/>
    <property type="project" value="InterPro"/>
</dbReference>
<dbReference type="InterPro" id="IPR013766">
    <property type="entry name" value="Thioredoxin_domain"/>
</dbReference>
<organism evidence="7 8">
    <name type="scientific">Chitinophaga oryzae</name>
    <dbReference type="NCBI Taxonomy" id="2725414"/>
    <lineage>
        <taxon>Bacteria</taxon>
        <taxon>Pseudomonadati</taxon>
        <taxon>Bacteroidota</taxon>
        <taxon>Chitinophagia</taxon>
        <taxon>Chitinophagales</taxon>
        <taxon>Chitinophagaceae</taxon>
        <taxon>Chitinophaga</taxon>
    </lineage>
</organism>
<reference evidence="8" key="1">
    <citation type="submission" date="2020-04" db="EMBL/GenBank/DDBJ databases">
        <authorList>
            <person name="Kittiwongwattana C."/>
        </authorList>
    </citation>
    <scope>NUCLEOTIDE SEQUENCE [LARGE SCALE GENOMIC DNA]</scope>
    <source>
        <strain evidence="8">1310</strain>
    </source>
</reference>
<dbReference type="EMBL" id="CP051205">
    <property type="protein sequence ID" value="QJB30090.1"/>
    <property type="molecule type" value="Genomic_DNA"/>
</dbReference>
<evidence type="ECO:0000256" key="5">
    <source>
        <dbReference type="SAM" id="SignalP"/>
    </source>
</evidence>
<dbReference type="Pfam" id="PF08534">
    <property type="entry name" value="Redoxin"/>
    <property type="match status" value="1"/>
</dbReference>
<dbReference type="InterPro" id="IPR017937">
    <property type="entry name" value="Thioredoxin_CS"/>
</dbReference>
<evidence type="ECO:0000256" key="3">
    <source>
        <dbReference type="ARBA" id="ARBA00023157"/>
    </source>
</evidence>